<feature type="transmembrane region" description="Helical" evidence="5">
    <location>
        <begin position="6"/>
        <end position="26"/>
    </location>
</feature>
<feature type="transmembrane region" description="Helical" evidence="5">
    <location>
        <begin position="237"/>
        <end position="259"/>
    </location>
</feature>
<keyword evidence="2 5" id="KW-0812">Transmembrane</keyword>
<dbReference type="OrthoDB" id="142185at2157"/>
<evidence type="ECO:0000256" key="3">
    <source>
        <dbReference type="ARBA" id="ARBA00022989"/>
    </source>
</evidence>
<dbReference type="EMBL" id="RAPO01000002">
    <property type="protein sequence ID" value="RKD95338.1"/>
    <property type="molecule type" value="Genomic_DNA"/>
</dbReference>
<gene>
    <name evidence="7" type="ORF">ATJ93_2190</name>
</gene>
<dbReference type="Gene3D" id="1.20.1420.30">
    <property type="entry name" value="NCX, central ion-binding region"/>
    <property type="match status" value="1"/>
</dbReference>
<dbReference type="GO" id="GO:0008273">
    <property type="term" value="F:calcium, potassium:sodium antiporter activity"/>
    <property type="evidence" value="ECO:0007669"/>
    <property type="project" value="TreeGrafter"/>
</dbReference>
<feature type="domain" description="Sodium/calcium exchanger membrane region" evidence="6">
    <location>
        <begin position="173"/>
        <end position="312"/>
    </location>
</feature>
<feature type="transmembrane region" description="Helical" evidence="5">
    <location>
        <begin position="173"/>
        <end position="191"/>
    </location>
</feature>
<feature type="domain" description="Sodium/calcium exchanger membrane region" evidence="6">
    <location>
        <begin position="9"/>
        <end position="148"/>
    </location>
</feature>
<comment type="caution">
    <text evidence="7">The sequence shown here is derived from an EMBL/GenBank/DDBJ whole genome shotgun (WGS) entry which is preliminary data.</text>
</comment>
<dbReference type="Pfam" id="PF01699">
    <property type="entry name" value="Na_Ca_ex"/>
    <property type="match status" value="2"/>
</dbReference>
<dbReference type="RefSeq" id="WP_120244622.1">
    <property type="nucleotide sequence ID" value="NZ_RAPO01000002.1"/>
</dbReference>
<evidence type="ECO:0000256" key="5">
    <source>
        <dbReference type="SAM" id="Phobius"/>
    </source>
</evidence>
<keyword evidence="8" id="KW-1185">Reference proteome</keyword>
<dbReference type="PANTHER" id="PTHR10846">
    <property type="entry name" value="SODIUM/POTASSIUM/CALCIUM EXCHANGER"/>
    <property type="match status" value="1"/>
</dbReference>
<evidence type="ECO:0000313" key="8">
    <source>
        <dbReference type="Proteomes" id="UP000283805"/>
    </source>
</evidence>
<organism evidence="7 8">
    <name type="scientific">Halopiger aswanensis</name>
    <dbReference type="NCBI Taxonomy" id="148449"/>
    <lineage>
        <taxon>Archaea</taxon>
        <taxon>Methanobacteriati</taxon>
        <taxon>Methanobacteriota</taxon>
        <taxon>Stenosarchaea group</taxon>
        <taxon>Halobacteria</taxon>
        <taxon>Halobacteriales</taxon>
        <taxon>Natrialbaceae</taxon>
        <taxon>Halopiger</taxon>
    </lineage>
</organism>
<feature type="transmembrane region" description="Helical" evidence="5">
    <location>
        <begin position="134"/>
        <end position="152"/>
    </location>
</feature>
<feature type="transmembrane region" description="Helical" evidence="5">
    <location>
        <begin position="33"/>
        <end position="52"/>
    </location>
</feature>
<proteinExistence type="predicted"/>
<feature type="transmembrane region" description="Helical" evidence="5">
    <location>
        <begin position="107"/>
        <end position="128"/>
    </location>
</feature>
<dbReference type="NCBIfam" id="TIGR00367">
    <property type="entry name" value="calcium/sodium antiporter"/>
    <property type="match status" value="1"/>
</dbReference>
<evidence type="ECO:0000256" key="4">
    <source>
        <dbReference type="ARBA" id="ARBA00023136"/>
    </source>
</evidence>
<dbReference type="AlphaFoldDB" id="A0A419WIN7"/>
<reference evidence="7 8" key="1">
    <citation type="submission" date="2018-09" db="EMBL/GenBank/DDBJ databases">
        <title>Genomic Encyclopedia of Archaeal and Bacterial Type Strains, Phase II (KMG-II): from individual species to whole genera.</title>
        <authorList>
            <person name="Goeker M."/>
        </authorList>
    </citation>
    <scope>NUCLEOTIDE SEQUENCE [LARGE SCALE GENOMIC DNA]</scope>
    <source>
        <strain evidence="7 8">DSM 13151</strain>
    </source>
</reference>
<dbReference type="GO" id="GO:0005262">
    <property type="term" value="F:calcium channel activity"/>
    <property type="evidence" value="ECO:0007669"/>
    <property type="project" value="TreeGrafter"/>
</dbReference>
<dbReference type="GO" id="GO:0005886">
    <property type="term" value="C:plasma membrane"/>
    <property type="evidence" value="ECO:0007669"/>
    <property type="project" value="TreeGrafter"/>
</dbReference>
<comment type="subcellular location">
    <subcellularLocation>
        <location evidence="1">Membrane</location>
        <topology evidence="1">Multi-pass membrane protein</topology>
    </subcellularLocation>
</comment>
<dbReference type="Proteomes" id="UP000283805">
    <property type="component" value="Unassembled WGS sequence"/>
</dbReference>
<protein>
    <submittedName>
        <fullName evidence="7">Cation:H+ antiporter</fullName>
    </submittedName>
</protein>
<feature type="transmembrane region" description="Helical" evidence="5">
    <location>
        <begin position="271"/>
        <end position="289"/>
    </location>
</feature>
<evidence type="ECO:0000256" key="1">
    <source>
        <dbReference type="ARBA" id="ARBA00004141"/>
    </source>
</evidence>
<dbReference type="PANTHER" id="PTHR10846:SF8">
    <property type="entry name" value="INNER MEMBRANE PROTEIN YRBG"/>
    <property type="match status" value="1"/>
</dbReference>
<dbReference type="InterPro" id="IPR004837">
    <property type="entry name" value="NaCa_Exmemb"/>
</dbReference>
<dbReference type="InterPro" id="IPR044880">
    <property type="entry name" value="NCX_ion-bd_dom_sf"/>
</dbReference>
<dbReference type="GO" id="GO:0006874">
    <property type="term" value="P:intracellular calcium ion homeostasis"/>
    <property type="evidence" value="ECO:0007669"/>
    <property type="project" value="TreeGrafter"/>
</dbReference>
<evidence type="ECO:0000313" key="7">
    <source>
        <dbReference type="EMBL" id="RKD95338.1"/>
    </source>
</evidence>
<keyword evidence="4 5" id="KW-0472">Membrane</keyword>
<evidence type="ECO:0000256" key="2">
    <source>
        <dbReference type="ARBA" id="ARBA00022692"/>
    </source>
</evidence>
<name>A0A419WIN7_9EURY</name>
<dbReference type="InterPro" id="IPR004481">
    <property type="entry name" value="K/Na/Ca-exchanger"/>
</dbReference>
<feature type="transmembrane region" description="Helical" evidence="5">
    <location>
        <begin position="72"/>
        <end position="95"/>
    </location>
</feature>
<evidence type="ECO:0000259" key="6">
    <source>
        <dbReference type="Pfam" id="PF01699"/>
    </source>
</evidence>
<accession>A0A419WIN7</accession>
<keyword evidence="3 5" id="KW-1133">Transmembrane helix</keyword>
<sequence>MLSGIALDVVLLAAGIVALYGGAELLVAGAGRLAIGIGLRAATVGVTVIAFATTAPELFVSTIGALNVSTDIGLGTIVGSNIANIGLVLGVSALIKPLSVTEIVVRRHVPFMILAAILLVALGANGTIGRLEGAIFLLVLAGFTAYLLYYVNADPAPMVDEPDAGEGISIKDVALVLGGLLVLVVGSRWLISGGTGLLSALGVSELVIGLTVLALGTSLPELAASAVGAVRGETEFAIGNVVGSNIYNILAVLGIVALITPIDVAASTLRFELPIMVAFTVVLVGMMGYGRRLTRLDGAALVVGYAGFIYLLAT</sequence>